<feature type="compositionally biased region" description="Low complexity" evidence="1">
    <location>
        <begin position="64"/>
        <end position="76"/>
    </location>
</feature>
<accession>A0A6V7PL27</accession>
<organism evidence="2">
    <name type="scientific">Ananas comosus var. bracteatus</name>
    <name type="common">red pineapple</name>
    <dbReference type="NCBI Taxonomy" id="296719"/>
    <lineage>
        <taxon>Eukaryota</taxon>
        <taxon>Viridiplantae</taxon>
        <taxon>Streptophyta</taxon>
        <taxon>Embryophyta</taxon>
        <taxon>Tracheophyta</taxon>
        <taxon>Spermatophyta</taxon>
        <taxon>Magnoliopsida</taxon>
        <taxon>Liliopsida</taxon>
        <taxon>Poales</taxon>
        <taxon>Bromeliaceae</taxon>
        <taxon>Bromelioideae</taxon>
        <taxon>Ananas</taxon>
    </lineage>
</organism>
<proteinExistence type="predicted"/>
<sequence length="172" mass="18579">MYRTLISPTNTYRTPTTTLRRPPRTPPMASAASSSLNATSRAPAAARTPSSGATSPSSSPPSPSKRTPSLSPLSSSFDPDDLFADIDRVIAQKRREFVDQGLPPPNLPPQGKEPVIEDLDELATEEVLDLDEIRELQGLTIISADGDGPPQPPSQGRRQDFFGFENFLFTAT</sequence>
<feature type="compositionally biased region" description="Low complexity" evidence="1">
    <location>
        <begin position="27"/>
        <end position="57"/>
    </location>
</feature>
<feature type="region of interest" description="Disordered" evidence="1">
    <location>
        <begin position="1"/>
        <end position="80"/>
    </location>
</feature>
<feature type="compositionally biased region" description="Low complexity" evidence="1">
    <location>
        <begin position="8"/>
        <end position="20"/>
    </location>
</feature>
<protein>
    <submittedName>
        <fullName evidence="2">Uncharacterized protein</fullName>
    </submittedName>
</protein>
<evidence type="ECO:0000313" key="2">
    <source>
        <dbReference type="EMBL" id="CAD1831531.1"/>
    </source>
</evidence>
<dbReference type="EMBL" id="LR862149">
    <property type="protein sequence ID" value="CAD1831531.1"/>
    <property type="molecule type" value="Genomic_DNA"/>
</dbReference>
<name>A0A6V7PL27_ANACO</name>
<evidence type="ECO:0000256" key="1">
    <source>
        <dbReference type="SAM" id="MobiDB-lite"/>
    </source>
</evidence>
<gene>
    <name evidence="2" type="ORF">CB5_LOCUS14742</name>
</gene>
<reference evidence="2" key="1">
    <citation type="submission" date="2020-07" db="EMBL/GenBank/DDBJ databases">
        <authorList>
            <person name="Lin J."/>
        </authorList>
    </citation>
    <scope>NUCLEOTIDE SEQUENCE</scope>
</reference>
<dbReference type="AlphaFoldDB" id="A0A6V7PL27"/>